<keyword evidence="2" id="KW-1185">Reference proteome</keyword>
<dbReference type="Proteomes" id="UP001597180">
    <property type="component" value="Unassembled WGS sequence"/>
</dbReference>
<comment type="caution">
    <text evidence="1">The sequence shown here is derived from an EMBL/GenBank/DDBJ whole genome shotgun (WGS) entry which is preliminary data.</text>
</comment>
<dbReference type="EMBL" id="JBHTLU010000019">
    <property type="protein sequence ID" value="MFD1221509.1"/>
    <property type="molecule type" value="Genomic_DNA"/>
</dbReference>
<proteinExistence type="predicted"/>
<evidence type="ECO:0000313" key="2">
    <source>
        <dbReference type="Proteomes" id="UP001597180"/>
    </source>
</evidence>
<evidence type="ECO:0008006" key="3">
    <source>
        <dbReference type="Google" id="ProtNLM"/>
    </source>
</evidence>
<sequence length="122" mass="14400">MKAFQLRPFIPSGKDYALAQRFFEALSFEKVYSDNGLSIFRKEGQDFYLQNIHNQELQDNFMVELLVDDLDGWWRHIQEAELAERFPIKVKEPTLYPWGKREIHLIDPAGVCWHLAEMTVPS</sequence>
<dbReference type="InterPro" id="IPR029068">
    <property type="entry name" value="Glyas_Bleomycin-R_OHBP_Dase"/>
</dbReference>
<protein>
    <recommendedName>
        <fullName evidence="3">Glyoxalase</fullName>
    </recommendedName>
</protein>
<dbReference type="SUPFAM" id="SSF54593">
    <property type="entry name" value="Glyoxalase/Bleomycin resistance protein/Dihydroxybiphenyl dioxygenase"/>
    <property type="match status" value="1"/>
</dbReference>
<dbReference type="Gene3D" id="3.10.180.10">
    <property type="entry name" value="2,3-Dihydroxybiphenyl 1,2-Dioxygenase, domain 1"/>
    <property type="match status" value="1"/>
</dbReference>
<name>A0ABW3UPW2_9BACL</name>
<gene>
    <name evidence="1" type="ORF">ACFQ4B_15440</name>
</gene>
<organism evidence="1 2">
    <name type="scientific">Paenibacillus vulneris</name>
    <dbReference type="NCBI Taxonomy" id="1133364"/>
    <lineage>
        <taxon>Bacteria</taxon>
        <taxon>Bacillati</taxon>
        <taxon>Bacillota</taxon>
        <taxon>Bacilli</taxon>
        <taxon>Bacillales</taxon>
        <taxon>Paenibacillaceae</taxon>
        <taxon>Paenibacillus</taxon>
    </lineage>
</organism>
<reference evidence="2" key="1">
    <citation type="journal article" date="2019" name="Int. J. Syst. Evol. Microbiol.">
        <title>The Global Catalogue of Microorganisms (GCM) 10K type strain sequencing project: providing services to taxonomists for standard genome sequencing and annotation.</title>
        <authorList>
            <consortium name="The Broad Institute Genomics Platform"/>
            <consortium name="The Broad Institute Genome Sequencing Center for Infectious Disease"/>
            <person name="Wu L."/>
            <person name="Ma J."/>
        </authorList>
    </citation>
    <scope>NUCLEOTIDE SEQUENCE [LARGE SCALE GENOMIC DNA]</scope>
    <source>
        <strain evidence="2">CCUG 53270</strain>
    </source>
</reference>
<evidence type="ECO:0000313" key="1">
    <source>
        <dbReference type="EMBL" id="MFD1221509.1"/>
    </source>
</evidence>
<dbReference type="RefSeq" id="WP_079912427.1">
    <property type="nucleotide sequence ID" value="NZ_BAABJG010000003.1"/>
</dbReference>
<accession>A0ABW3UPW2</accession>